<dbReference type="PANTHER" id="PTHR48438:SF1">
    <property type="entry name" value="ALPHA-(1,3)-FUCOSYLTRANSFERASE C-RELATED"/>
    <property type="match status" value="1"/>
</dbReference>
<protein>
    <recommendedName>
        <fullName evidence="12">Fucosyltransferase</fullName>
        <ecNumber evidence="12">2.4.1.-</ecNumber>
    </recommendedName>
</protein>
<sequence>MQTIRNVRKKYLLGLAIAFILVCYSIKRSISRMSTEMRERRTEQTSYGHLSDDALFDAHEMSSQEVEDQKMEQELSENQDMADERFKNEKDMIKNLEMQALEDREDRQHELFGQEFEENELEKHDYHEEEPDEKEAEGHDYHGQVIEELGSVEHSIESNTPEPAKPLGLLDLFFRKDDSQEAQEVEEIRKKLAGASKKQDSDINETVRQEDRLQFPIDNEVLPESVRNLDELNILRDSTAPEKLQQLEDRRKSVTLSAPVLVQNTIKPEMIQAVEQQKDVHGPNQVRSVQHIIPEDGLQDIVRPYTMEVLSQPADVYDPNHPDPISDLQESNLQVPEQIAKHPQVILNPPEIVQTQPENLQNLDNQEQVQDSNHGQQEQEHQLQVEDYRKFVDSETGQNPDTLEFKQYLDEPKAPKSDTRDNSNQDGNLPNPENLNRDGNPPNQENLNQNREPPNQETPNQNGDQPDKGNRNQDENPPPNQENPNHGGNPAIHKDPFPDGNPLNHENSNQDGNPPDLKMPNLDRNPPNEETPNQGGNPPDQKIPNQEGNPPEQKNPNQDGNPLNQEIPNQDGNLPDQKILNQEGNPPEQKNPNQDGNQPNQESLNKYDRTSKPIEILSLHDLLKDPNIPELLHESKEADTFETQSQIVAEEKGAEEIKVYFAESEKQKMAESGRLKKVTDDLKTILYWNDAYSNKGFFFGFGQEPFLRAGCKINACYATYDRTMFDLEDIDALIWHIKSHDQTLPTVRSPHTFYVLWMIESSAYDFTTNILPFNDKFNWTFTTRSDSDFPHPSGIIHYGPPTEEEEQLAEEVSSNFAEDKTKLLATIVHECETPSQREVLISSIQEITPVDVYGECGTRECSANDGEECHHRIAQDFKFYLSFESVLCNDYITEDFFQALRYDLVPVVYGLGYQNLDLPPKSHINVFDFGSLNELVDFLKYLDRNDTAYNEYFSWKKDISKISIGTWENSEITDKNFCDMCEKLHLADKSSHPDSKMYHAPDPGIVIKRPRDMVIDESYRKTYPNMYDWLVEEQCVSPASDDRLKEFISSSSEDTVGMDPLSHLVGKPRKRNR</sequence>
<dbReference type="Pfam" id="PF00852">
    <property type="entry name" value="Glyco_transf_10"/>
    <property type="match status" value="1"/>
</dbReference>
<evidence type="ECO:0000259" key="15">
    <source>
        <dbReference type="Pfam" id="PF17039"/>
    </source>
</evidence>
<dbReference type="PANTHER" id="PTHR48438">
    <property type="entry name" value="ALPHA-(1,3)-FUCOSYLTRANSFERASE C-RELATED"/>
    <property type="match status" value="1"/>
</dbReference>
<comment type="pathway">
    <text evidence="2">Protein modification; protein glycosylation.</text>
</comment>
<feature type="region of interest" description="Disordered" evidence="13">
    <location>
        <begin position="116"/>
        <end position="136"/>
    </location>
</feature>
<proteinExistence type="evidence at transcript level"/>
<evidence type="ECO:0000256" key="8">
    <source>
        <dbReference type="ARBA" id="ARBA00022989"/>
    </source>
</evidence>
<evidence type="ECO:0000256" key="1">
    <source>
        <dbReference type="ARBA" id="ARBA00004447"/>
    </source>
</evidence>
<dbReference type="InterPro" id="IPR001503">
    <property type="entry name" value="Glyco_trans_10"/>
</dbReference>
<keyword evidence="4 12" id="KW-0328">Glycosyltransferase</keyword>
<feature type="domain" description="Fucosyltransferase C-terminal" evidence="14">
    <location>
        <begin position="818"/>
        <end position="990"/>
    </location>
</feature>
<dbReference type="FunFam" id="3.40.50.11660:FF:000004">
    <property type="entry name" value="Glycoprotein 3-alpha-L-fucosyltransferase A"/>
    <property type="match status" value="1"/>
</dbReference>
<keyword evidence="5 12" id="KW-0808">Transferase</keyword>
<evidence type="ECO:0000256" key="9">
    <source>
        <dbReference type="ARBA" id="ARBA00023034"/>
    </source>
</evidence>
<feature type="domain" description="Fucosyltransferase N-terminal" evidence="15">
    <location>
        <begin position="682"/>
        <end position="792"/>
    </location>
</feature>
<evidence type="ECO:0000256" key="12">
    <source>
        <dbReference type="RuleBase" id="RU003832"/>
    </source>
</evidence>
<keyword evidence="10" id="KW-0472">Membrane</keyword>
<comment type="similarity">
    <text evidence="3 12">Belongs to the glycosyltransferase 10 family.</text>
</comment>
<feature type="compositionally biased region" description="Polar residues" evidence="13">
    <location>
        <begin position="543"/>
        <end position="572"/>
    </location>
</feature>
<feature type="compositionally biased region" description="Basic and acidic residues" evidence="13">
    <location>
        <begin position="465"/>
        <end position="474"/>
    </location>
</feature>
<dbReference type="Pfam" id="PF17039">
    <property type="entry name" value="Glyco_tran_10_N"/>
    <property type="match status" value="1"/>
</dbReference>
<evidence type="ECO:0000259" key="14">
    <source>
        <dbReference type="Pfam" id="PF00852"/>
    </source>
</evidence>
<evidence type="ECO:0000256" key="6">
    <source>
        <dbReference type="ARBA" id="ARBA00022692"/>
    </source>
</evidence>
<evidence type="ECO:0000256" key="10">
    <source>
        <dbReference type="ARBA" id="ARBA00023136"/>
    </source>
</evidence>
<dbReference type="EC" id="2.4.1.-" evidence="12"/>
<dbReference type="EMBL" id="IACF01001067">
    <property type="protein sequence ID" value="LAB66791.1"/>
    <property type="molecule type" value="mRNA"/>
</dbReference>
<evidence type="ECO:0000256" key="2">
    <source>
        <dbReference type="ARBA" id="ARBA00004922"/>
    </source>
</evidence>
<dbReference type="UniPathway" id="UPA00378"/>
<reference evidence="16" key="1">
    <citation type="journal article" date="2018" name="Biosci. Biotechnol. Biochem.">
        <title>Polysaccharide hydrolase of the hadal zone amphipods Hirondellea gigas.</title>
        <authorList>
            <person name="Kobayashi H."/>
            <person name="Nagahama T."/>
            <person name="Arai W."/>
            <person name="Sasagawa Y."/>
            <person name="Umeda M."/>
            <person name="Hayashi T."/>
            <person name="Nikaido I."/>
            <person name="Watanabe H."/>
            <person name="Oguri K."/>
            <person name="Kitazato H."/>
            <person name="Fujioka K."/>
            <person name="Kido Y."/>
            <person name="Takami H."/>
        </authorList>
    </citation>
    <scope>NUCLEOTIDE SEQUENCE</scope>
    <source>
        <tissue evidence="16">Whole body</tissue>
    </source>
</reference>
<evidence type="ECO:0000256" key="4">
    <source>
        <dbReference type="ARBA" id="ARBA00022676"/>
    </source>
</evidence>
<dbReference type="InterPro" id="IPR038577">
    <property type="entry name" value="GT10-like_C_sf"/>
</dbReference>
<evidence type="ECO:0000313" key="16">
    <source>
        <dbReference type="EMBL" id="LAB66791.1"/>
    </source>
</evidence>
<evidence type="ECO:0000256" key="7">
    <source>
        <dbReference type="ARBA" id="ARBA00022968"/>
    </source>
</evidence>
<feature type="region of interest" description="Disordered" evidence="13">
    <location>
        <begin position="394"/>
        <end position="605"/>
    </location>
</feature>
<dbReference type="InterPro" id="IPR031481">
    <property type="entry name" value="Glyco_tran_10_N"/>
</dbReference>
<keyword evidence="8" id="KW-1133">Transmembrane helix</keyword>
<feature type="compositionally biased region" description="Polar residues" evidence="13">
    <location>
        <begin position="579"/>
        <end position="604"/>
    </location>
</feature>
<keyword evidence="6 12" id="KW-0812">Transmembrane</keyword>
<dbReference type="InterPro" id="IPR055270">
    <property type="entry name" value="Glyco_tran_10_C"/>
</dbReference>
<keyword evidence="11" id="KW-0325">Glycoprotein</keyword>
<evidence type="ECO:0000256" key="5">
    <source>
        <dbReference type="ARBA" id="ARBA00022679"/>
    </source>
</evidence>
<dbReference type="AlphaFoldDB" id="A0A2P2HYE3"/>
<feature type="compositionally biased region" description="Polar residues" evidence="13">
    <location>
        <begin position="424"/>
        <end position="434"/>
    </location>
</feature>
<dbReference type="GO" id="GO:0032580">
    <property type="term" value="C:Golgi cisterna membrane"/>
    <property type="evidence" value="ECO:0007669"/>
    <property type="project" value="UniProtKB-SubCell"/>
</dbReference>
<dbReference type="GO" id="GO:0008417">
    <property type="term" value="F:fucosyltransferase activity"/>
    <property type="evidence" value="ECO:0007669"/>
    <property type="project" value="InterPro"/>
</dbReference>
<dbReference type="SUPFAM" id="SSF53756">
    <property type="entry name" value="UDP-Glycosyltransferase/glycogen phosphorylase"/>
    <property type="match status" value="1"/>
</dbReference>
<name>A0A2P2HYE3_9CRUS</name>
<evidence type="ECO:0000256" key="13">
    <source>
        <dbReference type="SAM" id="MobiDB-lite"/>
    </source>
</evidence>
<evidence type="ECO:0000256" key="3">
    <source>
        <dbReference type="ARBA" id="ARBA00008919"/>
    </source>
</evidence>
<dbReference type="Gene3D" id="3.40.50.11660">
    <property type="entry name" value="Glycosyl transferase family 10, C-terminal domain"/>
    <property type="match status" value="1"/>
</dbReference>
<feature type="compositionally biased region" description="Basic and acidic residues" evidence="13">
    <location>
        <begin position="403"/>
        <end position="423"/>
    </location>
</feature>
<keyword evidence="9 12" id="KW-0333">Golgi apparatus</keyword>
<accession>A0A2P2HYE3</accession>
<feature type="region of interest" description="Disordered" evidence="13">
    <location>
        <begin position="1047"/>
        <end position="1073"/>
    </location>
</feature>
<organism evidence="16">
    <name type="scientific">Hirondellea gigas</name>
    <dbReference type="NCBI Taxonomy" id="1518452"/>
    <lineage>
        <taxon>Eukaryota</taxon>
        <taxon>Metazoa</taxon>
        <taxon>Ecdysozoa</taxon>
        <taxon>Arthropoda</taxon>
        <taxon>Crustacea</taxon>
        <taxon>Multicrustacea</taxon>
        <taxon>Malacostraca</taxon>
        <taxon>Eumalacostraca</taxon>
        <taxon>Peracarida</taxon>
        <taxon>Amphipoda</taxon>
        <taxon>Amphilochidea</taxon>
        <taxon>Lysianassida</taxon>
        <taxon>Lysianassidira</taxon>
        <taxon>Lysianassoidea</taxon>
        <taxon>Lysianassidae</taxon>
        <taxon>Hirondellea</taxon>
    </lineage>
</organism>
<comment type="subcellular location">
    <subcellularLocation>
        <location evidence="1 12">Golgi apparatus</location>
        <location evidence="1 12">Golgi stack membrane</location>
        <topology evidence="1 12">Single-pass type II membrane protein</topology>
    </subcellularLocation>
</comment>
<evidence type="ECO:0000256" key="11">
    <source>
        <dbReference type="ARBA" id="ARBA00023180"/>
    </source>
</evidence>
<keyword evidence="7" id="KW-0735">Signal-anchor</keyword>
<feature type="compositionally biased region" description="Polar residues" evidence="13">
    <location>
        <begin position="441"/>
        <end position="464"/>
    </location>
</feature>